<gene>
    <name evidence="1" type="ORF">MBCUR_12500</name>
</gene>
<dbReference type="RefSeq" id="WP_157077696.1">
    <property type="nucleotide sequence ID" value="NZ_LWMV01000178.1"/>
</dbReference>
<dbReference type="PATRIC" id="fig|49547.3.peg.1344"/>
<evidence type="ECO:0000313" key="2">
    <source>
        <dbReference type="Proteomes" id="UP000077245"/>
    </source>
</evidence>
<dbReference type="AlphaFoldDB" id="A0A166AEE3"/>
<sequence length="50" mass="6113">MRKYKYDSFPNEDKKLIEEDNDFYIEEIQIENPNNLASLIDSILIRYDKK</sequence>
<proteinExistence type="predicted"/>
<organism evidence="1 2">
    <name type="scientific">Methanobrevibacter curvatus</name>
    <dbReference type="NCBI Taxonomy" id="49547"/>
    <lineage>
        <taxon>Archaea</taxon>
        <taxon>Methanobacteriati</taxon>
        <taxon>Methanobacteriota</taxon>
        <taxon>Methanomada group</taxon>
        <taxon>Methanobacteria</taxon>
        <taxon>Methanobacteriales</taxon>
        <taxon>Methanobacteriaceae</taxon>
        <taxon>Methanobrevibacter</taxon>
    </lineage>
</organism>
<dbReference type="EMBL" id="LWMV01000178">
    <property type="protein sequence ID" value="KZX11926.1"/>
    <property type="molecule type" value="Genomic_DNA"/>
</dbReference>
<dbReference type="OrthoDB" id="384425at2157"/>
<comment type="caution">
    <text evidence="1">The sequence shown here is derived from an EMBL/GenBank/DDBJ whole genome shotgun (WGS) entry which is preliminary data.</text>
</comment>
<dbReference type="STRING" id="49547.MBCUR_12500"/>
<dbReference type="Proteomes" id="UP000077245">
    <property type="component" value="Unassembled WGS sequence"/>
</dbReference>
<protein>
    <submittedName>
        <fullName evidence="1">Uncharacterized protein</fullName>
    </submittedName>
</protein>
<evidence type="ECO:0000313" key="1">
    <source>
        <dbReference type="EMBL" id="KZX11926.1"/>
    </source>
</evidence>
<name>A0A166AEE3_9EURY</name>
<reference evidence="1 2" key="1">
    <citation type="submission" date="2016-04" db="EMBL/GenBank/DDBJ databases">
        <title>Genome sequence of Methanobrevibacter curvatus DSM 11111.</title>
        <authorList>
            <person name="Poehlein A."/>
            <person name="Seedorf H."/>
            <person name="Daniel R."/>
        </authorList>
    </citation>
    <scope>NUCLEOTIDE SEQUENCE [LARGE SCALE GENOMIC DNA]</scope>
    <source>
        <strain evidence="1 2">DSM 11111</strain>
    </source>
</reference>
<keyword evidence="2" id="KW-1185">Reference proteome</keyword>
<accession>A0A166AEE3</accession>